<sequence>MTMNIEIISKEKIKPSSSTPNHLRNFKLCLLDQLIPAPYAPILLFYPNSDSSTNSQVLKRLLVLKKSLSEILARFYPLAGTIKDDLSIDCDDQGAYYITARIKSHLFEFLDHPEIRLINRFLPLEGTSVTNIQVNVFECGGISVGVCISHKILDGTALSMFLKGWADAAFASSKEVVYPDFSASSLFPANDLRLKNDSMAMWGALFKKGQFITKRFVFDGLAIAKLKEMALSSSIGRHPTRVETISAFIWKCTMAASEQKHGSKKPSLITHIVNLRKRAAPKFSEHSLGNLIWMASAKCSSVKDKETIQLPGLVHQLTKSISKIDADYVKKLRSEEAPLMMYKHFKEIGEFISNGSADCFGFTSWCKLGFYDADFGWGKPVWRRRRAGRKSSAGTALLGSSAAPRPALLGSNSIAGSGMEDSAGRRCCCLQHRRGAACVSAPTGATLQKENSSSDRGAAGCKKQCRKALLAGRISSAGSGAAVAGCWRQLGFKP</sequence>
<dbReference type="AlphaFoldDB" id="A0ABD1SZK7"/>
<evidence type="ECO:0000256" key="2">
    <source>
        <dbReference type="ARBA" id="ARBA00022679"/>
    </source>
</evidence>
<keyword evidence="3" id="KW-0012">Acyltransferase</keyword>
<evidence type="ECO:0000256" key="3">
    <source>
        <dbReference type="ARBA" id="ARBA00023315"/>
    </source>
</evidence>
<dbReference type="PANTHER" id="PTHR31623">
    <property type="entry name" value="F21J9.9"/>
    <property type="match status" value="1"/>
</dbReference>
<organism evidence="4 5">
    <name type="scientific">Abeliophyllum distichum</name>
    <dbReference type="NCBI Taxonomy" id="126358"/>
    <lineage>
        <taxon>Eukaryota</taxon>
        <taxon>Viridiplantae</taxon>
        <taxon>Streptophyta</taxon>
        <taxon>Embryophyta</taxon>
        <taxon>Tracheophyta</taxon>
        <taxon>Spermatophyta</taxon>
        <taxon>Magnoliopsida</taxon>
        <taxon>eudicotyledons</taxon>
        <taxon>Gunneridae</taxon>
        <taxon>Pentapetalae</taxon>
        <taxon>asterids</taxon>
        <taxon>lamiids</taxon>
        <taxon>Lamiales</taxon>
        <taxon>Oleaceae</taxon>
        <taxon>Forsythieae</taxon>
        <taxon>Abeliophyllum</taxon>
    </lineage>
</organism>
<comment type="similarity">
    <text evidence="1">Belongs to the plant acyltransferase family.</text>
</comment>
<name>A0ABD1SZK7_9LAMI</name>
<dbReference type="PANTHER" id="PTHR31623:SF110">
    <property type="entry name" value="VINORINE SYNTHASE-LIKE"/>
    <property type="match status" value="1"/>
</dbReference>
<dbReference type="Gene3D" id="3.30.559.10">
    <property type="entry name" value="Chloramphenicol acetyltransferase-like domain"/>
    <property type="match status" value="2"/>
</dbReference>
<evidence type="ECO:0000313" key="5">
    <source>
        <dbReference type="Proteomes" id="UP001604336"/>
    </source>
</evidence>
<dbReference type="InterPro" id="IPR023213">
    <property type="entry name" value="CAT-like_dom_sf"/>
</dbReference>
<dbReference type="Proteomes" id="UP001604336">
    <property type="component" value="Unassembled WGS sequence"/>
</dbReference>
<accession>A0ABD1SZK7</accession>
<dbReference type="GO" id="GO:0016746">
    <property type="term" value="F:acyltransferase activity"/>
    <property type="evidence" value="ECO:0007669"/>
    <property type="project" value="UniProtKB-KW"/>
</dbReference>
<comment type="caution">
    <text evidence="4">The sequence shown here is derived from an EMBL/GenBank/DDBJ whole genome shotgun (WGS) entry which is preliminary data.</text>
</comment>
<evidence type="ECO:0000313" key="4">
    <source>
        <dbReference type="EMBL" id="KAL2505892.1"/>
    </source>
</evidence>
<dbReference type="Pfam" id="PF02458">
    <property type="entry name" value="Transferase"/>
    <property type="match status" value="1"/>
</dbReference>
<keyword evidence="2" id="KW-0808">Transferase</keyword>
<reference evidence="5" key="1">
    <citation type="submission" date="2024-07" db="EMBL/GenBank/DDBJ databases">
        <title>Two chromosome-level genome assemblies of Korean endemic species Abeliophyllum distichum and Forsythia ovata (Oleaceae).</title>
        <authorList>
            <person name="Jang H."/>
        </authorList>
    </citation>
    <scope>NUCLEOTIDE SEQUENCE [LARGE SCALE GENOMIC DNA]</scope>
</reference>
<evidence type="ECO:0000256" key="1">
    <source>
        <dbReference type="ARBA" id="ARBA00009861"/>
    </source>
</evidence>
<proteinExistence type="inferred from homology"/>
<protein>
    <submittedName>
        <fullName evidence="4">HXXXD-type acyl-transferase family protein</fullName>
    </submittedName>
</protein>
<gene>
    <name evidence="4" type="ORF">Adt_21513</name>
</gene>
<keyword evidence="5" id="KW-1185">Reference proteome</keyword>
<dbReference type="EMBL" id="JBFOLK010000006">
    <property type="protein sequence ID" value="KAL2505892.1"/>
    <property type="molecule type" value="Genomic_DNA"/>
</dbReference>